<dbReference type="InterPro" id="IPR004193">
    <property type="entry name" value="Glyco_hydro_13_N"/>
</dbReference>
<reference evidence="18" key="1">
    <citation type="journal article" date="2019" name="Int. J. Syst. Evol. Microbiol.">
        <title>The Global Catalogue of Microorganisms (GCM) 10K type strain sequencing project: providing services to taxonomists for standard genome sequencing and annotation.</title>
        <authorList>
            <consortium name="The Broad Institute Genomics Platform"/>
            <consortium name="The Broad Institute Genome Sequencing Center for Infectious Disease"/>
            <person name="Wu L."/>
            <person name="Ma J."/>
        </authorList>
    </citation>
    <scope>NUCLEOTIDE SEQUENCE [LARGE SCALE GENOMIC DNA]</scope>
    <source>
        <strain evidence="18">KCTC 52239</strain>
    </source>
</reference>
<evidence type="ECO:0000256" key="11">
    <source>
        <dbReference type="ARBA" id="ARBA00033284"/>
    </source>
</evidence>
<feature type="compositionally biased region" description="Basic and acidic residues" evidence="15">
    <location>
        <begin position="344"/>
        <end position="357"/>
    </location>
</feature>
<evidence type="ECO:0000256" key="12">
    <source>
        <dbReference type="ARBA" id="ARBA00034013"/>
    </source>
</evidence>
<dbReference type="Proteomes" id="UP001595557">
    <property type="component" value="Unassembled WGS sequence"/>
</dbReference>
<comment type="caution">
    <text evidence="17">The sequence shown here is derived from an EMBL/GenBank/DDBJ whole genome shotgun (WGS) entry which is preliminary data.</text>
</comment>
<dbReference type="GO" id="GO:0033942">
    <property type="term" value="F:4-alpha-D-(1-&gt;4)-alpha-D-glucanotrehalose trehalohydrolase activity"/>
    <property type="evidence" value="ECO:0007669"/>
    <property type="project" value="UniProtKB-EC"/>
</dbReference>
<evidence type="ECO:0000256" key="3">
    <source>
        <dbReference type="ARBA" id="ARBA00008061"/>
    </source>
</evidence>
<keyword evidence="9 14" id="KW-0326">Glycosidase</keyword>
<keyword evidence="18" id="KW-1185">Reference proteome</keyword>
<accession>A0ABV7IAD8</accession>
<keyword evidence="7 14" id="KW-0378">Hydrolase</keyword>
<evidence type="ECO:0000256" key="1">
    <source>
        <dbReference type="ARBA" id="ARBA00004496"/>
    </source>
</evidence>
<dbReference type="CDD" id="cd02853">
    <property type="entry name" value="E_set_MTHase_like_N"/>
    <property type="match status" value="1"/>
</dbReference>
<dbReference type="PANTHER" id="PTHR43651:SF11">
    <property type="entry name" value="MALTO-OLIGOSYLTREHALOSE TREHALOHYDROLASE"/>
    <property type="match status" value="1"/>
</dbReference>
<keyword evidence="6" id="KW-0963">Cytoplasm</keyword>
<evidence type="ECO:0000256" key="8">
    <source>
        <dbReference type="ARBA" id="ARBA00023277"/>
    </source>
</evidence>
<evidence type="ECO:0000256" key="4">
    <source>
        <dbReference type="ARBA" id="ARBA00012268"/>
    </source>
</evidence>
<dbReference type="Gene3D" id="3.20.20.80">
    <property type="entry name" value="Glycosidases"/>
    <property type="match status" value="1"/>
</dbReference>
<evidence type="ECO:0000313" key="17">
    <source>
        <dbReference type="EMBL" id="MFC3167592.1"/>
    </source>
</evidence>
<dbReference type="SUPFAM" id="SSF81296">
    <property type="entry name" value="E set domains"/>
    <property type="match status" value="1"/>
</dbReference>
<dbReference type="Gene3D" id="1.10.10.760">
    <property type="entry name" value="E-set domains of sugar-utilizing enzymes"/>
    <property type="match status" value="1"/>
</dbReference>
<dbReference type="InterPro" id="IPR012768">
    <property type="entry name" value="Trehalose_TreZ"/>
</dbReference>
<sequence length="569" mass="62300">MTRHWGGQWSDNGWTARIWAPDADEVGLVLRGQHHGMARQPDGFWSVTVPARAGDEYLFRIDGKDIPDPASRLQAGDVQAPSVVTRPADPAGLAAWKGRDWAEAVIYELHLGTFTPEGTLAAATAKLAELAGLGITAIEIMPVGQWSGERGWGYDGVLPYSLHPAYGSPDDLRGFVDHAHSLGLMVMLDLVMNHFGPDGAYIHHAAPRFFDENRHTPWGAAIDFSQAAVQEYWIQCAEYWVGEYCLDGLRLDAVHQISGPGADDFMRTFAQRVRAVDPSRAIHLVVEDERNEPGLRQNGYDATWNDDFHHAIHCRLTGESDSYYASFSHDPVGDLCLALERGHIEEGQPRPGRDTPRGEPSGHLPPTGFVNATQTHDQVGNRALGERLLSLADPDGVRVAYALLLVAPYIPMIFMGEERGATTPFLFFADYEGDLAEAVRKGRAAEFAGVASLGEKVPDPLSPDTFARSRLNWSERDAGDWLDLTRRALAFRASHVVPLLKSGRSAPASVTRHGKALLSATWHFHGGTLELWLSLGQVEPDLKPPQDAAFSVGRVGLDPFALSITARPK</sequence>
<gene>
    <name evidence="17" type="primary">treZ</name>
    <name evidence="17" type="ORF">ACFOD7_05970</name>
</gene>
<evidence type="ECO:0000256" key="5">
    <source>
        <dbReference type="ARBA" id="ARBA00015938"/>
    </source>
</evidence>
<proteinExistence type="inferred from homology"/>
<evidence type="ECO:0000256" key="15">
    <source>
        <dbReference type="SAM" id="MobiDB-lite"/>
    </source>
</evidence>
<dbReference type="InterPro" id="IPR044901">
    <property type="entry name" value="Trehalose_TreZ_E-set_sf"/>
</dbReference>
<feature type="region of interest" description="Disordered" evidence="15">
    <location>
        <begin position="344"/>
        <end position="373"/>
    </location>
</feature>
<dbReference type="NCBIfam" id="TIGR02402">
    <property type="entry name" value="trehalose_TreZ"/>
    <property type="match status" value="1"/>
</dbReference>
<protein>
    <recommendedName>
        <fullName evidence="5 13">Malto-oligosyltrehalose trehalohydrolase</fullName>
        <shortName evidence="14">MTHase</shortName>
        <ecNumber evidence="4 13">3.2.1.141</ecNumber>
    </recommendedName>
    <alternativeName>
        <fullName evidence="11 14">4-alpha-D-((1-&gt;4)-alpha-D-glucano)trehalose trehalohydrolase</fullName>
    </alternativeName>
    <alternativeName>
        <fullName evidence="10 14">Maltooligosyl trehalose trehalohydrolase</fullName>
    </alternativeName>
</protein>
<dbReference type="InterPro" id="IPR006047">
    <property type="entry name" value="GH13_cat_dom"/>
</dbReference>
<dbReference type="CDD" id="cd11325">
    <property type="entry name" value="AmyAc_GTHase"/>
    <property type="match status" value="1"/>
</dbReference>
<evidence type="ECO:0000256" key="2">
    <source>
        <dbReference type="ARBA" id="ARBA00005199"/>
    </source>
</evidence>
<dbReference type="EMBL" id="JBHRTE010000027">
    <property type="protein sequence ID" value="MFC3167592.1"/>
    <property type="molecule type" value="Genomic_DNA"/>
</dbReference>
<organism evidence="17 18">
    <name type="scientific">Paracoccus fontiphilus</name>
    <dbReference type="NCBI Taxonomy" id="1815556"/>
    <lineage>
        <taxon>Bacteria</taxon>
        <taxon>Pseudomonadati</taxon>
        <taxon>Pseudomonadota</taxon>
        <taxon>Alphaproteobacteria</taxon>
        <taxon>Rhodobacterales</taxon>
        <taxon>Paracoccaceae</taxon>
        <taxon>Paracoccus</taxon>
    </lineage>
</organism>
<evidence type="ECO:0000256" key="7">
    <source>
        <dbReference type="ARBA" id="ARBA00022801"/>
    </source>
</evidence>
<dbReference type="RefSeq" id="WP_207467814.1">
    <property type="nucleotide sequence ID" value="NZ_JAFNAW010000017.1"/>
</dbReference>
<dbReference type="Gene3D" id="2.60.40.10">
    <property type="entry name" value="Immunoglobulins"/>
    <property type="match status" value="1"/>
</dbReference>
<dbReference type="EC" id="3.2.1.141" evidence="4 13"/>
<evidence type="ECO:0000256" key="10">
    <source>
        <dbReference type="ARBA" id="ARBA00032057"/>
    </source>
</evidence>
<dbReference type="Pfam" id="PF02922">
    <property type="entry name" value="CBM_48"/>
    <property type="match status" value="1"/>
</dbReference>
<dbReference type="Pfam" id="PF00128">
    <property type="entry name" value="Alpha-amylase"/>
    <property type="match status" value="1"/>
</dbReference>
<dbReference type="PIRSF" id="PIRSF006337">
    <property type="entry name" value="Trehalose_TreZ"/>
    <property type="match status" value="1"/>
</dbReference>
<evidence type="ECO:0000313" key="18">
    <source>
        <dbReference type="Proteomes" id="UP001595557"/>
    </source>
</evidence>
<evidence type="ECO:0000256" key="13">
    <source>
        <dbReference type="NCBIfam" id="TIGR02402"/>
    </source>
</evidence>
<dbReference type="SUPFAM" id="SSF51445">
    <property type="entry name" value="(Trans)glycosidases"/>
    <property type="match status" value="1"/>
</dbReference>
<dbReference type="InterPro" id="IPR017853">
    <property type="entry name" value="GH"/>
</dbReference>
<keyword evidence="8" id="KW-0119">Carbohydrate metabolism</keyword>
<dbReference type="PANTHER" id="PTHR43651">
    <property type="entry name" value="1,4-ALPHA-GLUCAN-BRANCHING ENZYME"/>
    <property type="match status" value="1"/>
</dbReference>
<evidence type="ECO:0000256" key="14">
    <source>
        <dbReference type="PIRNR" id="PIRNR006337"/>
    </source>
</evidence>
<feature type="domain" description="Glycosyl hydrolase family 13 catalytic" evidence="16">
    <location>
        <begin position="108"/>
        <end position="447"/>
    </location>
</feature>
<comment type="similarity">
    <text evidence="3 14">Belongs to the glycosyl hydrolase 13 family.</text>
</comment>
<dbReference type="InterPro" id="IPR014756">
    <property type="entry name" value="Ig_E-set"/>
</dbReference>
<name>A0ABV7IAD8_9RHOB</name>
<dbReference type="SMART" id="SM00642">
    <property type="entry name" value="Aamy"/>
    <property type="match status" value="1"/>
</dbReference>
<evidence type="ECO:0000256" key="9">
    <source>
        <dbReference type="ARBA" id="ARBA00023295"/>
    </source>
</evidence>
<evidence type="ECO:0000256" key="6">
    <source>
        <dbReference type="ARBA" id="ARBA00022490"/>
    </source>
</evidence>
<dbReference type="InterPro" id="IPR013783">
    <property type="entry name" value="Ig-like_fold"/>
</dbReference>
<comment type="catalytic activity">
    <reaction evidence="12 14">
        <text>hydrolysis of (1-&gt;4)-alpha-D-glucosidic linkage in 4-alpha-D-[(1-&gt;4)-alpha-D-glucanosyl]n trehalose to yield trehalose and (1-&gt;4)-alpha-D-glucan.</text>
        <dbReference type="EC" id="3.2.1.141"/>
    </reaction>
</comment>
<evidence type="ECO:0000259" key="16">
    <source>
        <dbReference type="SMART" id="SM00642"/>
    </source>
</evidence>
<comment type="pathway">
    <text evidence="2 14">Glycan biosynthesis; trehalose biosynthesis.</text>
</comment>
<comment type="subcellular location">
    <subcellularLocation>
        <location evidence="1">Cytoplasm</location>
    </subcellularLocation>
</comment>